<evidence type="ECO:0000313" key="3">
    <source>
        <dbReference type="RefSeq" id="XP_014665423.1"/>
    </source>
</evidence>
<dbReference type="SUPFAM" id="SSF52799">
    <property type="entry name" value="(Phosphotyrosine protein) phosphatases II"/>
    <property type="match status" value="1"/>
</dbReference>
<feature type="domain" description="Tyrosine-protein phosphatase" evidence="1">
    <location>
        <begin position="145"/>
        <end position="246"/>
    </location>
</feature>
<evidence type="ECO:0000259" key="1">
    <source>
        <dbReference type="SMART" id="SM00195"/>
    </source>
</evidence>
<dbReference type="InterPro" id="IPR020422">
    <property type="entry name" value="TYR_PHOSPHATASE_DUAL_dom"/>
</dbReference>
<dbReference type="SUPFAM" id="SSF52821">
    <property type="entry name" value="Rhodanese/Cell cycle control phosphatase"/>
    <property type="match status" value="1"/>
</dbReference>
<dbReference type="InterPro" id="IPR029021">
    <property type="entry name" value="Prot-tyrosine_phosphatase-like"/>
</dbReference>
<dbReference type="InterPro" id="IPR036873">
    <property type="entry name" value="Rhodanese-like_dom_sf"/>
</dbReference>
<dbReference type="InterPro" id="IPR053272">
    <property type="entry name" value="STY_interacting-like"/>
</dbReference>
<gene>
    <name evidence="3" type="primary">LOC106807566</name>
</gene>
<protein>
    <submittedName>
        <fullName evidence="3">Serine/threonine/tyrosine-interacting-like protein 1</fullName>
    </submittedName>
</protein>
<accession>A0ABM1DZQ2</accession>
<dbReference type="RefSeq" id="XP_014665423.1">
    <property type="nucleotide sequence ID" value="XM_014809937.1"/>
</dbReference>
<dbReference type="Proteomes" id="UP000695022">
    <property type="component" value="Unplaced"/>
</dbReference>
<dbReference type="PANTHER" id="PTHR46659:SF1">
    <property type="entry name" value="SERINE_THREONINE_TYROSINE-INTERACTING-LIKE PROTEIN 1"/>
    <property type="match status" value="1"/>
</dbReference>
<dbReference type="SMART" id="SM00195">
    <property type="entry name" value="DSPc"/>
    <property type="match status" value="1"/>
</dbReference>
<keyword evidence="2" id="KW-1185">Reference proteome</keyword>
<dbReference type="GeneID" id="106807566"/>
<dbReference type="InterPro" id="IPR000340">
    <property type="entry name" value="Dual-sp_phosphatase_cat-dom"/>
</dbReference>
<dbReference type="Pfam" id="PF00581">
    <property type="entry name" value="Rhodanese"/>
    <property type="match status" value="1"/>
</dbReference>
<name>A0ABM1DZQ2_PRICU</name>
<sequence length="260" mass="29404">MKLQSEVTLVELTDLFNYINQEGRFVYLSNPNYLLLLDARDKIAYAEDHIITARNVLQTDSVEFVPPCDTQLECQMCVVVYDGNTSDLNSDGAAVKCARMITENGSRNPVKILKGGYEQFSARYPFLRTKKMIYMPRELDALNTYPLEVVPGRLYLGKRRAHRVPDATLIACSSTSAGKIMLKDDTGAVLVYSNLGICRSVAMILAYLMYKQQCTLNLAWTHVKRCCVSMKPNRGFVNELTRWERHLGIEPKTDVTADVN</sequence>
<dbReference type="PANTHER" id="PTHR46659">
    <property type="entry name" value="SERINE/THREONINE/TYROSINE-INTERACTING-LIKE PROTEIN 1"/>
    <property type="match status" value="1"/>
</dbReference>
<dbReference type="InterPro" id="IPR001763">
    <property type="entry name" value="Rhodanese-like_dom"/>
</dbReference>
<evidence type="ECO:0000313" key="2">
    <source>
        <dbReference type="Proteomes" id="UP000695022"/>
    </source>
</evidence>
<dbReference type="Pfam" id="PF00782">
    <property type="entry name" value="DSPc"/>
    <property type="match status" value="1"/>
</dbReference>
<dbReference type="Gene3D" id="3.40.250.10">
    <property type="entry name" value="Rhodanese-like domain"/>
    <property type="match status" value="1"/>
</dbReference>
<reference evidence="3" key="1">
    <citation type="submission" date="2025-08" db="UniProtKB">
        <authorList>
            <consortium name="RefSeq"/>
        </authorList>
    </citation>
    <scope>IDENTIFICATION</scope>
</reference>
<organism evidence="2 3">
    <name type="scientific">Priapulus caudatus</name>
    <name type="common">Priapulid worm</name>
    <dbReference type="NCBI Taxonomy" id="37621"/>
    <lineage>
        <taxon>Eukaryota</taxon>
        <taxon>Metazoa</taxon>
        <taxon>Ecdysozoa</taxon>
        <taxon>Scalidophora</taxon>
        <taxon>Priapulida</taxon>
        <taxon>Priapulimorpha</taxon>
        <taxon>Priapulimorphida</taxon>
        <taxon>Priapulidae</taxon>
        <taxon>Priapulus</taxon>
    </lineage>
</organism>
<proteinExistence type="predicted"/>
<dbReference type="Gene3D" id="3.90.190.10">
    <property type="entry name" value="Protein tyrosine phosphatase superfamily"/>
    <property type="match status" value="1"/>
</dbReference>